<dbReference type="CDD" id="cd21809">
    <property type="entry name" value="ABC-2_lan_permease-like"/>
    <property type="match status" value="1"/>
</dbReference>
<dbReference type="Pfam" id="PF12730">
    <property type="entry name" value="ABC2_membrane_4"/>
    <property type="match status" value="1"/>
</dbReference>
<proteinExistence type="predicted"/>
<dbReference type="EMBL" id="CZAW01000036">
    <property type="protein sequence ID" value="CUP83540.1"/>
    <property type="molecule type" value="Genomic_DNA"/>
</dbReference>
<dbReference type="PANTHER" id="PTHR37305:SF1">
    <property type="entry name" value="MEMBRANE PROTEIN"/>
    <property type="match status" value="1"/>
</dbReference>
<reference evidence="2 3" key="1">
    <citation type="submission" date="2015-09" db="EMBL/GenBank/DDBJ databases">
        <authorList>
            <consortium name="Pathogen Informatics"/>
        </authorList>
    </citation>
    <scope>NUCLEOTIDE SEQUENCE [LARGE SCALE GENOMIC DNA]</scope>
    <source>
        <strain evidence="2 3">2789STDY5834911</strain>
    </source>
</reference>
<feature type="transmembrane region" description="Helical" evidence="1">
    <location>
        <begin position="217"/>
        <end position="239"/>
    </location>
</feature>
<sequence length="247" mass="28310">MLRKVIYAENLKCKHSNMWFAVLILPILTATIGAIIFGINSKAHLYDGNLWQQLWVQTGLFYGYFFFPILIAICAAYLWRLEHMERNWNRIMIFPFSRNKIFIAKLIVLAKAIFVAQLFLMLLVLFVGKILFGFSQPIPLQIFWWLIMGWFSALSVGAVQLYLSMRIRSFAVPIGISVCLCMVGLVFYTLGFGSVFPYSQIVLGLASQSEELPVENLFTLVPFVIFYVVLFVSLATNYLNTKDIKAN</sequence>
<feature type="transmembrane region" description="Helical" evidence="1">
    <location>
        <begin position="170"/>
        <end position="197"/>
    </location>
</feature>
<dbReference type="OrthoDB" id="9781996at2"/>
<keyword evidence="1" id="KW-0812">Transmembrane</keyword>
<keyword evidence="1" id="KW-0472">Membrane</keyword>
<dbReference type="Proteomes" id="UP000095712">
    <property type="component" value="Unassembled WGS sequence"/>
</dbReference>
<protein>
    <submittedName>
        <fullName evidence="2">Uncharacterized protein conserved in bacteria</fullName>
    </submittedName>
</protein>
<name>A0A174RKT1_9FIRM</name>
<evidence type="ECO:0000313" key="3">
    <source>
        <dbReference type="Proteomes" id="UP000095712"/>
    </source>
</evidence>
<feature type="transmembrane region" description="Helical" evidence="1">
    <location>
        <begin position="142"/>
        <end position="163"/>
    </location>
</feature>
<feature type="transmembrane region" description="Helical" evidence="1">
    <location>
        <begin position="59"/>
        <end position="81"/>
    </location>
</feature>
<dbReference type="RefSeq" id="WP_055152576.1">
    <property type="nucleotide sequence ID" value="NZ_CZAW01000036.1"/>
</dbReference>
<feature type="transmembrane region" description="Helical" evidence="1">
    <location>
        <begin position="20"/>
        <end position="39"/>
    </location>
</feature>
<evidence type="ECO:0000256" key="1">
    <source>
        <dbReference type="SAM" id="Phobius"/>
    </source>
</evidence>
<dbReference type="AlphaFoldDB" id="A0A174RKT1"/>
<keyword evidence="1" id="KW-1133">Transmembrane helix</keyword>
<feature type="transmembrane region" description="Helical" evidence="1">
    <location>
        <begin position="102"/>
        <end position="127"/>
    </location>
</feature>
<accession>A0A174RKT1</accession>
<dbReference type="PANTHER" id="PTHR37305">
    <property type="entry name" value="INTEGRAL MEMBRANE PROTEIN-RELATED"/>
    <property type="match status" value="1"/>
</dbReference>
<evidence type="ECO:0000313" key="2">
    <source>
        <dbReference type="EMBL" id="CUP83540.1"/>
    </source>
</evidence>
<gene>
    <name evidence="2" type="ORF">ERS852523_02977</name>
</gene>
<organism evidence="2 3">
    <name type="scientific">Blautia wexlerae</name>
    <dbReference type="NCBI Taxonomy" id="418240"/>
    <lineage>
        <taxon>Bacteria</taxon>
        <taxon>Bacillati</taxon>
        <taxon>Bacillota</taxon>
        <taxon>Clostridia</taxon>
        <taxon>Lachnospirales</taxon>
        <taxon>Lachnospiraceae</taxon>
        <taxon>Blautia</taxon>
    </lineage>
</organism>